<dbReference type="InterPro" id="IPR006143">
    <property type="entry name" value="RND_pump_MFP"/>
</dbReference>
<evidence type="ECO:0000259" key="6">
    <source>
        <dbReference type="Pfam" id="PF25954"/>
    </source>
</evidence>
<dbReference type="AlphaFoldDB" id="A0A858R8Y3"/>
<comment type="similarity">
    <text evidence="1">Belongs to the membrane fusion protein (MFP) (TC 8.A.1) family.</text>
</comment>
<protein>
    <submittedName>
        <fullName evidence="8">Efflux RND transporter periplasmic adaptor subunit</fullName>
    </submittedName>
</protein>
<dbReference type="GO" id="GO:0015562">
    <property type="term" value="F:efflux transmembrane transporter activity"/>
    <property type="evidence" value="ECO:0007669"/>
    <property type="project" value="TreeGrafter"/>
</dbReference>
<evidence type="ECO:0000256" key="2">
    <source>
        <dbReference type="SAM" id="Coils"/>
    </source>
</evidence>
<dbReference type="Pfam" id="PF25989">
    <property type="entry name" value="YknX_C"/>
    <property type="match status" value="1"/>
</dbReference>
<proteinExistence type="inferred from homology"/>
<dbReference type="InterPro" id="IPR058792">
    <property type="entry name" value="Beta-barrel_RND_2"/>
</dbReference>
<evidence type="ECO:0000259" key="5">
    <source>
        <dbReference type="Pfam" id="PF25917"/>
    </source>
</evidence>
<feature type="domain" description="Multidrug resistance protein MdtA-like barrel-sandwich hybrid" evidence="5">
    <location>
        <begin position="103"/>
        <end position="236"/>
    </location>
</feature>
<feature type="domain" description="CusB-like beta-barrel" evidence="6">
    <location>
        <begin position="249"/>
        <end position="319"/>
    </location>
</feature>
<dbReference type="PANTHER" id="PTHR30469:SF15">
    <property type="entry name" value="HLYD FAMILY OF SECRETION PROTEINS"/>
    <property type="match status" value="1"/>
</dbReference>
<evidence type="ECO:0000313" key="8">
    <source>
        <dbReference type="EMBL" id="QJE73930.1"/>
    </source>
</evidence>
<evidence type="ECO:0000256" key="1">
    <source>
        <dbReference type="ARBA" id="ARBA00009477"/>
    </source>
</evidence>
<dbReference type="Gene3D" id="2.40.50.100">
    <property type="match status" value="1"/>
</dbReference>
<dbReference type="Gene3D" id="1.10.287.470">
    <property type="entry name" value="Helix hairpin bin"/>
    <property type="match status" value="1"/>
</dbReference>
<dbReference type="InterPro" id="IPR058637">
    <property type="entry name" value="YknX-like_C"/>
</dbReference>
<evidence type="ECO:0000259" key="4">
    <source>
        <dbReference type="Pfam" id="PF25876"/>
    </source>
</evidence>
<dbReference type="KEGG" id="acru:HHL28_13250"/>
<evidence type="ECO:0000259" key="7">
    <source>
        <dbReference type="Pfam" id="PF25989"/>
    </source>
</evidence>
<keyword evidence="9" id="KW-1185">Reference proteome</keyword>
<feature type="domain" description="YknX-like C-terminal permuted SH3-like" evidence="7">
    <location>
        <begin position="326"/>
        <end position="395"/>
    </location>
</feature>
<feature type="domain" description="Multidrug resistance protein MdtA-like alpha-helical hairpin" evidence="4">
    <location>
        <begin position="141"/>
        <end position="210"/>
    </location>
</feature>
<gene>
    <name evidence="8" type="ORF">HHL28_13250</name>
</gene>
<feature type="region of interest" description="Disordered" evidence="3">
    <location>
        <begin position="1"/>
        <end position="28"/>
    </location>
</feature>
<dbReference type="PANTHER" id="PTHR30469">
    <property type="entry name" value="MULTIDRUG RESISTANCE PROTEIN MDTA"/>
    <property type="match status" value="1"/>
</dbReference>
<dbReference type="Pfam" id="PF25917">
    <property type="entry name" value="BSH_RND"/>
    <property type="match status" value="1"/>
</dbReference>
<dbReference type="Proteomes" id="UP000501891">
    <property type="component" value="Chromosome"/>
</dbReference>
<dbReference type="Gene3D" id="2.40.420.20">
    <property type="match status" value="1"/>
</dbReference>
<feature type="coiled-coil region" evidence="2">
    <location>
        <begin position="141"/>
        <end position="168"/>
    </location>
</feature>
<dbReference type="Pfam" id="PF25954">
    <property type="entry name" value="Beta-barrel_RND_2"/>
    <property type="match status" value="1"/>
</dbReference>
<dbReference type="NCBIfam" id="TIGR01730">
    <property type="entry name" value="RND_mfp"/>
    <property type="match status" value="1"/>
</dbReference>
<name>A0A858R8Y3_9PROT</name>
<sequence>MSIQPVEPLQRVQPKTAPFPGSVQAPPRRGGSAKWVVGGVALVALAGAGVLLLKPSGTPAPQAAAPAVAQAGLTVTVAPVQEREIQRTLLVTGSLAAWDELPIGSQVSGLAIVEVLADEGDAVKAGQLLARFDDSVLKADLAQKEASLREAEAVAGEAAANVRRAEELSRTGAVSARELDARRATAATAQARVGVAQANRDQAVARLRQTEVRAPTDGTVTRRNARLGAVMAAGGTELFRMIREDRVELVAEVPELDLFGLAVGQKVTLGVDGAEGQAVVGTVRLIAPTVDPKTRMGIIKVDLEKSGALKPGMFVTGRVEVGRTKALVVPDAAVVYKDAKPLVFVRGEGDTVQMRNVETGGRDGQLIAITRGVAAGESVVVAGAGYLKDGDAVTVADKMPDVPVKPLPVQK</sequence>
<organism evidence="8 9">
    <name type="scientific">Aerophototrophica crusticola</name>
    <dbReference type="NCBI Taxonomy" id="1709002"/>
    <lineage>
        <taxon>Bacteria</taxon>
        <taxon>Pseudomonadati</taxon>
        <taxon>Pseudomonadota</taxon>
        <taxon>Alphaproteobacteria</taxon>
        <taxon>Rhodospirillales</taxon>
        <taxon>Rhodospirillaceae</taxon>
        <taxon>Aerophototrophica</taxon>
    </lineage>
</organism>
<reference evidence="8" key="1">
    <citation type="submission" date="2020-04" db="EMBL/GenBank/DDBJ databases">
        <title>A desert anoxygenic phototrophic bacterium fixes CO2 using RubisCO under aerobic conditions.</title>
        <authorList>
            <person name="Tang K."/>
        </authorList>
    </citation>
    <scope>NUCLEOTIDE SEQUENCE [LARGE SCALE GENOMIC DNA]</scope>
    <source>
        <strain evidence="8">MIMtkB3</strain>
    </source>
</reference>
<dbReference type="Pfam" id="PF25876">
    <property type="entry name" value="HH_MFP_RND"/>
    <property type="match status" value="1"/>
</dbReference>
<dbReference type="EMBL" id="CP051775">
    <property type="protein sequence ID" value="QJE73930.1"/>
    <property type="molecule type" value="Genomic_DNA"/>
</dbReference>
<evidence type="ECO:0000256" key="3">
    <source>
        <dbReference type="SAM" id="MobiDB-lite"/>
    </source>
</evidence>
<accession>A0A858R8Y3</accession>
<dbReference type="InterPro" id="IPR058625">
    <property type="entry name" value="MdtA-like_BSH"/>
</dbReference>
<dbReference type="InterPro" id="IPR058624">
    <property type="entry name" value="MdtA-like_HH"/>
</dbReference>
<dbReference type="SUPFAM" id="SSF111369">
    <property type="entry name" value="HlyD-like secretion proteins"/>
    <property type="match status" value="1"/>
</dbReference>
<dbReference type="GO" id="GO:1990281">
    <property type="term" value="C:efflux pump complex"/>
    <property type="evidence" value="ECO:0007669"/>
    <property type="project" value="TreeGrafter"/>
</dbReference>
<evidence type="ECO:0000313" key="9">
    <source>
        <dbReference type="Proteomes" id="UP000501891"/>
    </source>
</evidence>
<dbReference type="Gene3D" id="2.40.30.170">
    <property type="match status" value="1"/>
</dbReference>
<keyword evidence="2" id="KW-0175">Coiled coil</keyword>